<comment type="caution">
    <text evidence="1">The sequence shown here is derived from an EMBL/GenBank/DDBJ whole genome shotgun (WGS) entry which is preliminary data.</text>
</comment>
<protein>
    <submittedName>
        <fullName evidence="1">Uncharacterized protein</fullName>
    </submittedName>
</protein>
<keyword evidence="2" id="KW-1185">Reference proteome</keyword>
<gene>
    <name evidence="1" type="ORF">DPEC_G00149340</name>
</gene>
<dbReference type="EMBL" id="CM055739">
    <property type="protein sequence ID" value="KAJ8003533.1"/>
    <property type="molecule type" value="Genomic_DNA"/>
</dbReference>
<organism evidence="1 2">
    <name type="scientific">Dallia pectoralis</name>
    <name type="common">Alaska blackfish</name>
    <dbReference type="NCBI Taxonomy" id="75939"/>
    <lineage>
        <taxon>Eukaryota</taxon>
        <taxon>Metazoa</taxon>
        <taxon>Chordata</taxon>
        <taxon>Craniata</taxon>
        <taxon>Vertebrata</taxon>
        <taxon>Euteleostomi</taxon>
        <taxon>Actinopterygii</taxon>
        <taxon>Neopterygii</taxon>
        <taxon>Teleostei</taxon>
        <taxon>Protacanthopterygii</taxon>
        <taxon>Esociformes</taxon>
        <taxon>Umbridae</taxon>
        <taxon>Dallia</taxon>
    </lineage>
</organism>
<reference evidence="1" key="1">
    <citation type="submission" date="2021-05" db="EMBL/GenBank/DDBJ databases">
        <authorList>
            <person name="Pan Q."/>
            <person name="Jouanno E."/>
            <person name="Zahm M."/>
            <person name="Klopp C."/>
            <person name="Cabau C."/>
            <person name="Louis A."/>
            <person name="Berthelot C."/>
            <person name="Parey E."/>
            <person name="Roest Crollius H."/>
            <person name="Montfort J."/>
            <person name="Robinson-Rechavi M."/>
            <person name="Bouchez O."/>
            <person name="Lampietro C."/>
            <person name="Lopez Roques C."/>
            <person name="Donnadieu C."/>
            <person name="Postlethwait J."/>
            <person name="Bobe J."/>
            <person name="Dillon D."/>
            <person name="Chandos A."/>
            <person name="von Hippel F."/>
            <person name="Guiguen Y."/>
        </authorList>
    </citation>
    <scope>NUCLEOTIDE SEQUENCE</scope>
    <source>
        <strain evidence="1">YG-Jan2019</strain>
    </source>
</reference>
<accession>A0ACC2GJ99</accession>
<dbReference type="Proteomes" id="UP001157502">
    <property type="component" value="Chromosome 12"/>
</dbReference>
<evidence type="ECO:0000313" key="1">
    <source>
        <dbReference type="EMBL" id="KAJ8003533.1"/>
    </source>
</evidence>
<name>A0ACC2GJ99_DALPE</name>
<proteinExistence type="predicted"/>
<evidence type="ECO:0000313" key="2">
    <source>
        <dbReference type="Proteomes" id="UP001157502"/>
    </source>
</evidence>
<sequence length="172" mass="18206">MEALVLIRQCLAKLWSVCLVKAVLYHFDRADHRSEDRLKSSSGLVRRESQYSVGRKCVRCGEDGDIYAGHRGDIDTDGKTSTPLAAPPLLRQAVAAVGPVSGSQPSAALASLAPPALPLSLGEAWPRGAGPSQAAICPNMPNPPTPCMVPACTDSNDQLQTCQDKTGQVKDN</sequence>